<dbReference type="Proteomes" id="UP001054945">
    <property type="component" value="Unassembled WGS sequence"/>
</dbReference>
<organism evidence="2 3">
    <name type="scientific">Caerostris extrusa</name>
    <name type="common">Bark spider</name>
    <name type="synonym">Caerostris bankana</name>
    <dbReference type="NCBI Taxonomy" id="172846"/>
    <lineage>
        <taxon>Eukaryota</taxon>
        <taxon>Metazoa</taxon>
        <taxon>Ecdysozoa</taxon>
        <taxon>Arthropoda</taxon>
        <taxon>Chelicerata</taxon>
        <taxon>Arachnida</taxon>
        <taxon>Araneae</taxon>
        <taxon>Araneomorphae</taxon>
        <taxon>Entelegynae</taxon>
        <taxon>Araneoidea</taxon>
        <taxon>Araneidae</taxon>
        <taxon>Caerostris</taxon>
    </lineage>
</organism>
<gene>
    <name evidence="2" type="ORF">CEXT_410271</name>
</gene>
<feature type="region of interest" description="Disordered" evidence="1">
    <location>
        <begin position="125"/>
        <end position="148"/>
    </location>
</feature>
<accession>A0AAV4UNB3</accession>
<dbReference type="AlphaFoldDB" id="A0AAV4UNB3"/>
<protein>
    <submittedName>
        <fullName evidence="2">Uncharacterized protein</fullName>
    </submittedName>
</protein>
<keyword evidence="3" id="KW-1185">Reference proteome</keyword>
<comment type="caution">
    <text evidence="2">The sequence shown here is derived from an EMBL/GenBank/DDBJ whole genome shotgun (WGS) entry which is preliminary data.</text>
</comment>
<evidence type="ECO:0000313" key="2">
    <source>
        <dbReference type="EMBL" id="GIY58905.1"/>
    </source>
</evidence>
<dbReference type="EMBL" id="BPLR01013125">
    <property type="protein sequence ID" value="GIY58905.1"/>
    <property type="molecule type" value="Genomic_DNA"/>
</dbReference>
<name>A0AAV4UNB3_CAEEX</name>
<reference evidence="2 3" key="1">
    <citation type="submission" date="2021-06" db="EMBL/GenBank/DDBJ databases">
        <title>Caerostris extrusa draft genome.</title>
        <authorList>
            <person name="Kono N."/>
            <person name="Arakawa K."/>
        </authorList>
    </citation>
    <scope>NUCLEOTIDE SEQUENCE [LARGE SCALE GENOMIC DNA]</scope>
</reference>
<evidence type="ECO:0000313" key="3">
    <source>
        <dbReference type="Proteomes" id="UP001054945"/>
    </source>
</evidence>
<feature type="compositionally biased region" description="Polar residues" evidence="1">
    <location>
        <begin position="125"/>
        <end position="139"/>
    </location>
</feature>
<sequence>MNPQCNIKRRKRAFITQSDVTQFLDSASLKISPIRMLPQTQYPFFRNKFQLGKEIFNFPQNEREPKQHLIFHRPLRTLALACLMEGESIPRWWSGIVSKKAAPPRILLLQGTTCCSGPKLINGTRATLPTLNPSQTGSRNKLGESDTD</sequence>
<evidence type="ECO:0000256" key="1">
    <source>
        <dbReference type="SAM" id="MobiDB-lite"/>
    </source>
</evidence>
<proteinExistence type="predicted"/>